<sequence>MVFESIVADLLNKYLGQYVKNLDASQLKIGIWGGNVVLENLELKDTALDDLDLPIKVVRGYLGKLVLAIPWKNLYHEATIVEIDDLHIVSKPNFDIKYNKEKEEKDEFERKKRQIENIEEARRVEEEKKKAKSEQKEDQDSFVEKLATNIIKNLQVTIKNIHIRYEDSTSDPTAPFAVGVTLGSLTALTTDDNFVPQVIKESLTIINKLLKLDYLALYWNSKENSHLDEKEKWLEFSRSQISTSQSQPKAIKYILQPIIASKKLKINTKPGLDMSIPKIFFSLIMEELGIVLFRSQYHGLMKLLESFERMNRNIPFRKYRPFISLKENVRAWWVYCITSVLKEDVSRRFKMWSWQHISTYRKLCKMYKKKYQEKLEQKNPSKSLLADLEKMEKDLNIVSITIFRQLAENEFLRGKKAKEEKSSFLSLFKSKKKDANEKKASSKLEELFGVDKDAEMTKLYEAIGYSENEVITAFPSNYVAMVFDFQLKSISIALIDDSDKRDIEVIRFFLNGIHCNVKQRPSANALRVEVQMQSLKLNGTPNSKDVPLIIRSISKKLDTDMVVMTFETNPMDNQNIDQSLTLDCEPLEIIYDANSINKAFSFFEPPQDVILQDLQNKAYSTFEEFKVSSTAGILHAIEVRKILDISINIDASYLIIPEKGTFTGCKDMAIIDFGSFHLKSDPSQIRNLNVKDIDNISEVQEKAYDRFYLKLKDLQLLLCKEGEDFHIARQDSSSKLHVLYPVSFEGSIAKSIIPNDPRLKQLSICGELSSLELAVSDNKISRIVKLLDSLPKVIKADDPLTDLKPAKPHSKQTLSVPSEITVGIPISPSMHNEDEDSSQFHTPPECSVLSLNDLGSEPQFSSGIANQIKIELNFVVQKIKFSISLTDKITQNEEECVEMYVHNISAEVLLRRWDMFVNATVGQFVLKEMKWGKKGKPLELFYTPDNANMLKLSYRRCEFDQSLTLGPSYFYSQEAQLRALQFRDEFQSTQQIIDVRIAMFYVIIHQEALLSLTTLLTQILEPLQQADQSVPTSTPKKSLSSTGSTFNLFIEESLKSKVAINKEAAAAKEELKNKVGMQEEIKMKVTAYMDGLDVLVCSSKVDLAYLTMKGFSANVLMQDSKIEVKANMSDLLVEDKVGETNFSKILSMQSDQVFDIEVVVFNDATIGSNLYNMSAVDLLIKLNVGQIRAVFLNRFVMDIYSFLDNFENAKTAILEAGAAAKEKAAIAVSQLQKHSSRNQMIIKIKAPLIIVPVHSLSELALVVDLGMLSIYNNFRLINKEKRPKDYVIVDNMIIKLSELKLSKALIKGGINVVAHRALIEPMSLKLNLARSLTNGNHSIPDIDLQGSLQTITIVVSEEDISVAFKIIQGNIAEGQLDDQFKEIEQDDSILSSTVKGKQDPHDRMADINEESENTIVYEKTIFKFDLEKVILQLYLKPPDMTFEEEFLERDIALMLSQFTIGHFGVTGKILSDNSMSIFFVLETLQLYDKRPSSINSLTCMMDYCQDYLVGHTDARVTQIINQEKYMVKANYQQSSRGDINMNVTLNNLMTILNVEFLMVVMQTILAIIPKADTEYVKTTKSPTHSITSIEEDNVSLMSDATESINGASVNSYEMRFQLRVNNPQVVLLADARNLKTNALFFTTAVFFQYLQLQNAQKMIASISNTEVFSTAFKKEYRSDTSKVLYLDTINFHSSTNLGYKPQMSIYTSIIKLNVSPKTIHTLSACLSQTVMPENIEVTREKQKTMSKLWKINDVSGKKLWYLNTPPQHILSAGSFVFARMDNGSYLNGFLANKDTHYLVYFYPEGSIKHSIADNTSVVLDMIPKESELLIGVNVLALHSHEKGWQAGRVVAIWNGEPEIAEELIEDNFEEFSPTHEKNTMNKYLVRFYYDCIEKYHVAEELRVLPFVNKAGSPGLGACVYARYKDGFYYKGFVKRIKDNRWYVSLYEINEDVDHDIDDPSAVILNINPQEYQVKKLFKVIASKSESIKGYHPGKVAAIKGNRGCLSYFIHFDDDTTNHVPLTKLLLLPKAPFDALPTPGTYVYSLVARDKPFYEKGIVAELDDKMIYINHLSKLKIAHDRHNTEFVVRNIVPLSSSLRIGQDVIAQKDSSDLCMHLAKVTDIVESSNTKRFFVKFTDGSIKKVNLGKIRIVPKIGMSDSEEKQTSDASSLKTEHLLVDVEGICLRIEGYLGGQLTPMMRFDLKLQADVFDWTGKINGISTLSMQASYYNESVAEWEPLIEPITENRKEKPWQLSIEYLTQKDNIQDETALLIKPMAVLKAVSYDCLEMTLTKSSISLLQDLGKLFSDAYECSEDVPKPVSLTKDPFIIQNKTGKKVAVELNDCLQTSNGERHIVLENSTSVGIEEVKIRKSGEKRIKRPLISIQVDGFQLIKNIVIKQQRTVIYDLVPDDNSGSEAYSVVIEVMTNDGQRSIYIRSPLQIKNHFPMPIDIVCKIKDDENKLLAKVESKCTYAIPLIPAYHCSFYLKPSGFIYTHTTIPIIWSDFAVEKKKLLSCINSEDESFPFYIQIVAEEEVYASMHGKLNAIPKYLINCYPSFTLHNYLPYTIKYKTLGMTQMECLNGGSSWPLFTVSTDQRTVISVEIWDYFLKTWHGDFIASGITESSKTATFILISDDNKPENNEKLEIKIYTVIDGGIHITLYSPYWMLNKTGKTLIYQAIGNDAKFVHPTGKEEALMFNVKKKSSKKARICVENCEWSDVFSLDTVNSGGALKSEGLRKRMFEIGVGISLSYFSLTKIVTFTPLRVLTNHTKYTISMAESGSETSEWHTVKPDESIPYWPTCLPPKNLFLNINGFSSVNFDPLPGQTLLLKFQNEIGGICVNYQEKDSTSLISFKPYFSGSAPVRVENLCKKISMISYKQTGYFKGHVLLYGQSVLYTWDDPTLSHELTCGLIEVADSTTKITLDKNDFGRIKAPVGGAIYWVTFLDGLQRVLLFTDNFKSAYCANQEQILRATQEVDINLEGIGLSLVNSEKRLEIGYLSIKKSNVIWEKKKNSRWKSMTHQMCEALEEGYQRFQNKGSKREKILEVEVDFEKMFITKPDKIKIRRTFHSGFGFKYIISPNRMQVSATLSSLQFDSHIPGSTFMTILHVVEPPKSVASDSAPKPFFELSLTASIGEENEVHQISYLKVLIQEMDVRIDKGLLLSVMDLLSNDKIRGSEIMRYNYDMSIVLQKLEDSPEFQAAKKDKRYVFDFFHLSPLKIHVSFSMTGGHSIEGSDSTIAHGHVLNLLLQSVGVAFTEIQDVEFKLACFEVNSMLLSSSQLTSEIMKHYQSQAINQLYVLVLGLDVLGNPYGLITGVGAGAKNFFYEPYQGLIQGPEEFAEGLAYGVKSLVGGTVGGVSGAVSKITGTVGKGLAALTMDDEYQQKRRQRMSQKPTNLGQGLVEGGKGLVKGIFSGVTGIVVKPYEGAKAEGATGFIKGIGKGLVGVVARPVGGVVDMASSTFDGLKSTTSGVKRISHNRVPRVFHADKVLRAFNEYEAEGNQILMEADKGRYAKNEYYMVHIYLADLKSYLILTNTSILLVNRNELLHEWESSWKLCFSEIKDDPVIDGNKITFNLNSPIHRKSVFKKTVNSRIVTLQTDAVAKWFVSKFEDAKIL</sequence>
<reference evidence="10" key="2">
    <citation type="submission" date="2025-08" db="UniProtKB">
        <authorList>
            <consortium name="RefSeq"/>
        </authorList>
    </citation>
    <scope>IDENTIFICATION</scope>
</reference>
<dbReference type="InterPro" id="IPR026854">
    <property type="entry name" value="VPS13_N"/>
</dbReference>
<dbReference type="Pfam" id="PF25037">
    <property type="entry name" value="VPS13_C"/>
    <property type="match status" value="1"/>
</dbReference>
<dbReference type="InterPro" id="IPR009543">
    <property type="entry name" value="VPS13_VAB"/>
</dbReference>
<dbReference type="Pfam" id="PF12624">
    <property type="entry name" value="VPS13_N"/>
    <property type="match status" value="1"/>
</dbReference>
<organism evidence="9 10">
    <name type="scientific">Hydra vulgaris</name>
    <name type="common">Hydra</name>
    <name type="synonym">Hydra attenuata</name>
    <dbReference type="NCBI Taxonomy" id="6087"/>
    <lineage>
        <taxon>Eukaryota</taxon>
        <taxon>Metazoa</taxon>
        <taxon>Cnidaria</taxon>
        <taxon>Hydrozoa</taxon>
        <taxon>Hydroidolina</taxon>
        <taxon>Anthoathecata</taxon>
        <taxon>Aplanulata</taxon>
        <taxon>Hydridae</taxon>
        <taxon>Hydra</taxon>
    </lineage>
</organism>
<feature type="domain" description="Vacuolar protein sorting-associated protein 13 VPS13 adaptor binding" evidence="7">
    <location>
        <begin position="2381"/>
        <end position="2901"/>
    </location>
</feature>
<dbReference type="PANTHER" id="PTHR16166">
    <property type="entry name" value="VACUOLAR PROTEIN SORTING-ASSOCIATED PROTEIN VPS13"/>
    <property type="match status" value="1"/>
</dbReference>
<keyword evidence="3" id="KW-0445">Lipid transport</keyword>
<dbReference type="PANTHER" id="PTHR16166:SF93">
    <property type="entry name" value="INTERMEMBRANE LIPID TRANSFER PROTEIN VPS13"/>
    <property type="match status" value="1"/>
</dbReference>
<evidence type="ECO:0000256" key="1">
    <source>
        <dbReference type="ARBA" id="ARBA00006545"/>
    </source>
</evidence>
<dbReference type="Proteomes" id="UP001652625">
    <property type="component" value="Chromosome 02"/>
</dbReference>
<accession>A0ABM4BFR5</accession>
<dbReference type="InterPro" id="IPR056748">
    <property type="entry name" value="VPS13-like_C"/>
</dbReference>
<feature type="coiled-coil region" evidence="4">
    <location>
        <begin position="98"/>
        <end position="141"/>
    </location>
</feature>
<gene>
    <name evidence="10" type="primary">LOC100215098</name>
</gene>
<evidence type="ECO:0000259" key="5">
    <source>
        <dbReference type="Pfam" id="PF12624"/>
    </source>
</evidence>
<proteinExistence type="inferred from homology"/>
<evidence type="ECO:0000259" key="7">
    <source>
        <dbReference type="Pfam" id="PF25036"/>
    </source>
</evidence>
<dbReference type="Pfam" id="PF25036">
    <property type="entry name" value="VPS13_VAB"/>
    <property type="match status" value="1"/>
</dbReference>
<evidence type="ECO:0000313" key="9">
    <source>
        <dbReference type="Proteomes" id="UP001652625"/>
    </source>
</evidence>
<evidence type="ECO:0000256" key="4">
    <source>
        <dbReference type="SAM" id="Coils"/>
    </source>
</evidence>
<feature type="domain" description="VPS13-like middle region" evidence="6">
    <location>
        <begin position="1096"/>
        <end position="1755"/>
    </location>
</feature>
<dbReference type="RefSeq" id="XP_065647817.1">
    <property type="nucleotide sequence ID" value="XM_065791745.1"/>
</dbReference>
<evidence type="ECO:0000256" key="2">
    <source>
        <dbReference type="ARBA" id="ARBA00022448"/>
    </source>
</evidence>
<dbReference type="GeneID" id="100215098"/>
<evidence type="ECO:0000313" key="10">
    <source>
        <dbReference type="RefSeq" id="XP_065647817.1"/>
    </source>
</evidence>
<keyword evidence="2" id="KW-0813">Transport</keyword>
<feature type="domain" description="Intermembrane lipid transfer protein VPS13-like C-terminal" evidence="8">
    <location>
        <begin position="3478"/>
        <end position="3590"/>
    </location>
</feature>
<evidence type="ECO:0000259" key="6">
    <source>
        <dbReference type="Pfam" id="PF25033"/>
    </source>
</evidence>
<feature type="domain" description="Chorein N-terminal" evidence="5">
    <location>
        <begin position="2"/>
        <end position="803"/>
    </location>
</feature>
<keyword evidence="9" id="KW-1185">Reference proteome</keyword>
<evidence type="ECO:0000259" key="8">
    <source>
        <dbReference type="Pfam" id="PF25037"/>
    </source>
</evidence>
<reference evidence="9" key="1">
    <citation type="submission" date="2025-05" db="UniProtKB">
        <authorList>
            <consortium name="RefSeq"/>
        </authorList>
    </citation>
    <scope>NUCLEOTIDE SEQUENCE [LARGE SCALE GENOMIC DNA]</scope>
</reference>
<dbReference type="InterPro" id="IPR056747">
    <property type="entry name" value="VPS13-like_M"/>
</dbReference>
<protein>
    <submittedName>
        <fullName evidence="10">Intermembrane lipid transfer protein VPS13A isoform X3</fullName>
    </submittedName>
</protein>
<dbReference type="Pfam" id="PF25033">
    <property type="entry name" value="VPS13_M"/>
    <property type="match status" value="1"/>
</dbReference>
<name>A0ABM4BFR5_HYDVU</name>
<dbReference type="InterPro" id="IPR026847">
    <property type="entry name" value="VPS13"/>
</dbReference>
<keyword evidence="4" id="KW-0175">Coiled coil</keyword>
<evidence type="ECO:0000256" key="3">
    <source>
        <dbReference type="ARBA" id="ARBA00023055"/>
    </source>
</evidence>
<comment type="similarity">
    <text evidence="1">Belongs to the VPS13 family.</text>
</comment>